<dbReference type="PANTHER" id="PTHR45746">
    <property type="entry name" value="LP21163P"/>
    <property type="match status" value="1"/>
</dbReference>
<name>A0ABV0PI41_9TELE</name>
<dbReference type="PANTHER" id="PTHR45746:SF2">
    <property type="entry name" value="REGULATOR OF G-PROTEIN SIGNALING 6"/>
    <property type="match status" value="1"/>
</dbReference>
<gene>
    <name evidence="3" type="primary">RGS6_3</name>
    <name evidence="3" type="ORF">GOODEAATRI_028706</name>
</gene>
<dbReference type="InterPro" id="IPR036388">
    <property type="entry name" value="WH-like_DNA-bd_sf"/>
</dbReference>
<dbReference type="InterPro" id="IPR047016">
    <property type="entry name" value="RGS6/7/9/11"/>
</dbReference>
<evidence type="ECO:0000259" key="2">
    <source>
        <dbReference type="SMART" id="SM00049"/>
    </source>
</evidence>
<feature type="domain" description="DEP" evidence="2">
    <location>
        <begin position="22"/>
        <end position="109"/>
    </location>
</feature>
<keyword evidence="1" id="KW-0734">Signal transduction inhibitor</keyword>
<evidence type="ECO:0000256" key="1">
    <source>
        <dbReference type="ARBA" id="ARBA00022700"/>
    </source>
</evidence>
<proteinExistence type="predicted"/>
<protein>
    <submittedName>
        <fullName evidence="3">Regulator of G-protein signaling 6</fullName>
    </submittedName>
</protein>
<dbReference type="Gene3D" id="1.10.10.10">
    <property type="entry name" value="Winged helix-like DNA-binding domain superfamily/Winged helix DNA-binding domain"/>
    <property type="match status" value="1"/>
</dbReference>
<sequence>MSNLYLCAPQMEDIVTRIQDEKAGGVAIRTVKSFLSKIPSVVSGRPAERCYSACKHKEVKDNVMCFPALLSLAEAIHLGSLIAAHGYIFPISDHVLNLKDDGTLYRFQVQRSLLRGCP</sequence>
<dbReference type="Proteomes" id="UP001476798">
    <property type="component" value="Unassembled WGS sequence"/>
</dbReference>
<dbReference type="InterPro" id="IPR000591">
    <property type="entry name" value="DEP_dom"/>
</dbReference>
<organism evidence="3 4">
    <name type="scientific">Goodea atripinnis</name>
    <dbReference type="NCBI Taxonomy" id="208336"/>
    <lineage>
        <taxon>Eukaryota</taxon>
        <taxon>Metazoa</taxon>
        <taxon>Chordata</taxon>
        <taxon>Craniata</taxon>
        <taxon>Vertebrata</taxon>
        <taxon>Euteleostomi</taxon>
        <taxon>Actinopterygii</taxon>
        <taxon>Neopterygii</taxon>
        <taxon>Teleostei</taxon>
        <taxon>Neoteleostei</taxon>
        <taxon>Acanthomorphata</taxon>
        <taxon>Ovalentaria</taxon>
        <taxon>Atherinomorphae</taxon>
        <taxon>Cyprinodontiformes</taxon>
        <taxon>Goodeidae</taxon>
        <taxon>Goodea</taxon>
    </lineage>
</organism>
<dbReference type="SUPFAM" id="SSF46785">
    <property type="entry name" value="Winged helix' DNA-binding domain"/>
    <property type="match status" value="1"/>
</dbReference>
<dbReference type="InterPro" id="IPR036390">
    <property type="entry name" value="WH_DNA-bd_sf"/>
</dbReference>
<evidence type="ECO:0000313" key="4">
    <source>
        <dbReference type="Proteomes" id="UP001476798"/>
    </source>
</evidence>
<dbReference type="SMART" id="SM00049">
    <property type="entry name" value="DEP"/>
    <property type="match status" value="1"/>
</dbReference>
<reference evidence="3 4" key="1">
    <citation type="submission" date="2021-06" db="EMBL/GenBank/DDBJ databases">
        <authorList>
            <person name="Palmer J.M."/>
        </authorList>
    </citation>
    <scope>NUCLEOTIDE SEQUENCE [LARGE SCALE GENOMIC DNA]</scope>
    <source>
        <strain evidence="3 4">GA_2019</strain>
        <tissue evidence="3">Muscle</tissue>
    </source>
</reference>
<comment type="caution">
    <text evidence="3">The sequence shown here is derived from an EMBL/GenBank/DDBJ whole genome shotgun (WGS) entry which is preliminary data.</text>
</comment>
<dbReference type="CDD" id="cd04450">
    <property type="entry name" value="DEP_RGS7-like"/>
    <property type="match status" value="1"/>
</dbReference>
<accession>A0ABV0PI41</accession>
<keyword evidence="4" id="KW-1185">Reference proteome</keyword>
<evidence type="ECO:0000313" key="3">
    <source>
        <dbReference type="EMBL" id="MEQ2183057.1"/>
    </source>
</evidence>
<dbReference type="EMBL" id="JAHRIO010074014">
    <property type="protein sequence ID" value="MEQ2183057.1"/>
    <property type="molecule type" value="Genomic_DNA"/>
</dbReference>